<dbReference type="InterPro" id="IPR036291">
    <property type="entry name" value="NAD(P)-bd_dom_sf"/>
</dbReference>
<keyword evidence="1" id="KW-0560">Oxidoreductase</keyword>
<feature type="transmembrane region" description="Helical" evidence="2">
    <location>
        <begin position="146"/>
        <end position="163"/>
    </location>
</feature>
<gene>
    <name evidence="3" type="ORF">ALECFALPRED_004763</name>
</gene>
<dbReference type="SUPFAM" id="SSF51735">
    <property type="entry name" value="NAD(P)-binding Rossmann-fold domains"/>
    <property type="match status" value="1"/>
</dbReference>
<dbReference type="PANTHER" id="PTHR43157">
    <property type="entry name" value="PHOSPHATIDYLINOSITOL-GLYCAN BIOSYNTHESIS CLASS F PROTEIN-RELATED"/>
    <property type="match status" value="1"/>
</dbReference>
<reference evidence="3" key="1">
    <citation type="submission" date="2021-03" db="EMBL/GenBank/DDBJ databases">
        <authorList>
            <person name="Tagirdzhanova G."/>
        </authorList>
    </citation>
    <scope>NUCLEOTIDE SEQUENCE</scope>
</reference>
<keyword evidence="4" id="KW-1185">Reference proteome</keyword>
<evidence type="ECO:0000313" key="3">
    <source>
        <dbReference type="EMBL" id="CAF9930949.1"/>
    </source>
</evidence>
<keyword evidence="2" id="KW-1133">Transmembrane helix</keyword>
<evidence type="ECO:0000256" key="2">
    <source>
        <dbReference type="SAM" id="Phobius"/>
    </source>
</evidence>
<dbReference type="GO" id="GO:0016491">
    <property type="term" value="F:oxidoreductase activity"/>
    <property type="evidence" value="ECO:0007669"/>
    <property type="project" value="UniProtKB-KW"/>
</dbReference>
<dbReference type="AlphaFoldDB" id="A0A8H3FUH3"/>
<proteinExistence type="predicted"/>
<keyword evidence="2" id="KW-0472">Membrane</keyword>
<dbReference type="Pfam" id="PF00106">
    <property type="entry name" value="adh_short"/>
    <property type="match status" value="1"/>
</dbReference>
<name>A0A8H3FUH3_9LECA</name>
<dbReference type="PANTHER" id="PTHR43157:SF31">
    <property type="entry name" value="PHOSPHATIDYLINOSITOL-GLYCAN BIOSYNTHESIS CLASS F PROTEIN"/>
    <property type="match status" value="1"/>
</dbReference>
<accession>A0A8H3FUH3</accession>
<comment type="caution">
    <text evidence="3">The sequence shown here is derived from an EMBL/GenBank/DDBJ whole genome shotgun (WGS) entry which is preliminary data.</text>
</comment>
<dbReference type="InterPro" id="IPR002347">
    <property type="entry name" value="SDR_fam"/>
</dbReference>
<sequence>MLARPEVRMKPGVTFSRLGASEIAAGAFLQLPSLQIVDAVSKPLGSARTERIGGLGHEAARHFARLDADKVIPAVRDLDKGEAAKKSIEDTTNRKGVVEPWQLGLNFKGFIEALVKRAKGLKRLDVVVENAGLFTMDHAETEGNEITIAVSVIGTFLLVLMILPKLRETAKNLNLAAHLSIVTSEAHAWTAFPERNSPSIFEALNNKRTGRMADRYTG</sequence>
<protein>
    <submittedName>
        <fullName evidence="3">Uncharacterized protein</fullName>
    </submittedName>
</protein>
<organism evidence="3 4">
    <name type="scientific">Alectoria fallacina</name>
    <dbReference type="NCBI Taxonomy" id="1903189"/>
    <lineage>
        <taxon>Eukaryota</taxon>
        <taxon>Fungi</taxon>
        <taxon>Dikarya</taxon>
        <taxon>Ascomycota</taxon>
        <taxon>Pezizomycotina</taxon>
        <taxon>Lecanoromycetes</taxon>
        <taxon>OSLEUM clade</taxon>
        <taxon>Lecanoromycetidae</taxon>
        <taxon>Lecanorales</taxon>
        <taxon>Lecanorineae</taxon>
        <taxon>Parmeliaceae</taxon>
        <taxon>Alectoria</taxon>
    </lineage>
</organism>
<dbReference type="Proteomes" id="UP000664203">
    <property type="component" value="Unassembled WGS sequence"/>
</dbReference>
<evidence type="ECO:0000256" key="1">
    <source>
        <dbReference type="ARBA" id="ARBA00023002"/>
    </source>
</evidence>
<keyword evidence="2" id="KW-0812">Transmembrane</keyword>
<dbReference type="OrthoDB" id="542013at2759"/>
<dbReference type="Gene3D" id="3.40.50.720">
    <property type="entry name" value="NAD(P)-binding Rossmann-like Domain"/>
    <property type="match status" value="1"/>
</dbReference>
<dbReference type="EMBL" id="CAJPDR010000297">
    <property type="protein sequence ID" value="CAF9930949.1"/>
    <property type="molecule type" value="Genomic_DNA"/>
</dbReference>
<evidence type="ECO:0000313" key="4">
    <source>
        <dbReference type="Proteomes" id="UP000664203"/>
    </source>
</evidence>